<reference evidence="5" key="2">
    <citation type="submission" date="2020-01" db="EMBL/GenBank/DDBJ databases">
        <authorList>
            <person name="Hornung B."/>
        </authorList>
    </citation>
    <scope>NUCLEOTIDE SEQUENCE</scope>
    <source>
        <strain evidence="5">PacBioINE</strain>
    </source>
</reference>
<sequence>MILTVREALDMEILRRARVVAGETGLDREITWVSVLEVLDEIQLLRAGELLVTTAFGLEQDPGLQEHLIPALAAKGLAALAIQTGFYIRDIPSVLRTQADTHALPLILLPQDLAFSALTQTILRRIIGRQMERLQYSERMNHEFTQVILANRGLPAVAQTLSQLIKRPVRIQNETGTVLAEHPEPGPISTQTGSQETASPQTALLKTVPVAVGNKVYGYISVLTRPQEGPPNSPALDNMDNIDAMDVIDSIDEMDEMAIRQAATVTALEILKEQAVLEAENRTRGDFLEDMLNGAFPSGEALERRARRLGYEPGHSFALIVLGIDSVTDEGAAPAYRETLLASVRPFFYHRGCRPIAKVRGETVVVFWQPSPREDPNQLQATLFALKETIKKALAGPTLSIASGGLYRDLSQVPQAYREAASSLTVNRALGRRDTLALYRDLGVYRLLLCAGRESQTAFYQETLAPLAAPGERGQKALLLTLETFLNFQGNIKQAAEQLGIHRQTLRHRLRKIEELTGLKPSDPEDRLKLQLGLKLRYILDVRLPKD</sequence>
<gene>
    <name evidence="5" type="ORF">DEACI_2071</name>
    <name evidence="6" type="ORF">DEACI_3317</name>
</gene>
<evidence type="ECO:0000259" key="2">
    <source>
        <dbReference type="Pfam" id="PF07905"/>
    </source>
</evidence>
<dbReference type="Gene3D" id="1.10.10.2840">
    <property type="entry name" value="PucR C-terminal helix-turn-helix domain"/>
    <property type="match status" value="1"/>
</dbReference>
<evidence type="ECO:0000313" key="6">
    <source>
        <dbReference type="EMBL" id="CEJ08836.1"/>
    </source>
</evidence>
<dbReference type="InterPro" id="IPR025736">
    <property type="entry name" value="PucR_C-HTH_dom"/>
</dbReference>
<accession>A0A8S0Y2Z7</accession>
<evidence type="ECO:0000259" key="4">
    <source>
        <dbReference type="Pfam" id="PF17853"/>
    </source>
</evidence>
<feature type="domain" description="CdaR GGDEF-like" evidence="4">
    <location>
        <begin position="298"/>
        <end position="425"/>
    </location>
</feature>
<proteinExistence type="inferred from homology"/>
<name>A0A8S0Y2Z7_9FIRM</name>
<dbReference type="InterPro" id="IPR051448">
    <property type="entry name" value="CdaR-like_regulators"/>
</dbReference>
<dbReference type="RefSeq" id="WP_240984938.1">
    <property type="nucleotide sequence ID" value="NZ_CDGJ01000096.1"/>
</dbReference>
<dbReference type="Proteomes" id="UP000836597">
    <property type="component" value="Chromosome"/>
</dbReference>
<feature type="domain" description="PucR C-terminal helix-turn-helix" evidence="3">
    <location>
        <begin position="478"/>
        <end position="535"/>
    </location>
</feature>
<keyword evidence="5" id="KW-0371">Homeobox</keyword>
<dbReference type="Proteomes" id="UP001071230">
    <property type="component" value="Unassembled WGS sequence"/>
</dbReference>
<dbReference type="Pfam" id="PF17853">
    <property type="entry name" value="GGDEF_2"/>
    <property type="match status" value="1"/>
</dbReference>
<keyword evidence="5" id="KW-0238">DNA-binding</keyword>
<comment type="similarity">
    <text evidence="1">Belongs to the CdaR family.</text>
</comment>
<feature type="domain" description="Purine catabolism PurC-like" evidence="2">
    <location>
        <begin position="8"/>
        <end position="126"/>
    </location>
</feature>
<evidence type="ECO:0000256" key="1">
    <source>
        <dbReference type="ARBA" id="ARBA00006754"/>
    </source>
</evidence>
<dbReference type="InterPro" id="IPR012914">
    <property type="entry name" value="PucR_dom"/>
</dbReference>
<dbReference type="SUPFAM" id="SSF46689">
    <property type="entry name" value="Homeodomain-like"/>
    <property type="match status" value="1"/>
</dbReference>
<dbReference type="EMBL" id="CDGJ01000096">
    <property type="protein sequence ID" value="CEJ08836.1"/>
    <property type="molecule type" value="Genomic_DNA"/>
</dbReference>
<dbReference type="InterPro" id="IPR041522">
    <property type="entry name" value="CdaR_GGDEF"/>
</dbReference>
<dbReference type="Pfam" id="PF07905">
    <property type="entry name" value="PucR"/>
    <property type="match status" value="1"/>
</dbReference>
<dbReference type="InterPro" id="IPR009057">
    <property type="entry name" value="Homeodomain-like_sf"/>
</dbReference>
<dbReference type="PANTHER" id="PTHR33744">
    <property type="entry name" value="CARBOHYDRATE DIACID REGULATOR"/>
    <property type="match status" value="1"/>
</dbReference>
<dbReference type="InterPro" id="IPR042070">
    <property type="entry name" value="PucR_C-HTH_sf"/>
</dbReference>
<protein>
    <submittedName>
        <fullName evidence="5">Homeodomain-like</fullName>
    </submittedName>
    <submittedName>
        <fullName evidence="6">Transcriptional regulator, CdaR</fullName>
    </submittedName>
</protein>
<dbReference type="Pfam" id="PF13556">
    <property type="entry name" value="HTH_30"/>
    <property type="match status" value="1"/>
</dbReference>
<dbReference type="PANTHER" id="PTHR33744:SF1">
    <property type="entry name" value="DNA-BINDING TRANSCRIPTIONAL ACTIVATOR ADER"/>
    <property type="match status" value="1"/>
</dbReference>
<dbReference type="KEGG" id="aacx:DEACI_2071"/>
<dbReference type="EMBL" id="LR746496">
    <property type="protein sequence ID" value="CAA7601405.1"/>
    <property type="molecule type" value="Genomic_DNA"/>
</dbReference>
<evidence type="ECO:0000313" key="5">
    <source>
        <dbReference type="EMBL" id="CAA7601405.1"/>
    </source>
</evidence>
<evidence type="ECO:0000313" key="7">
    <source>
        <dbReference type="Proteomes" id="UP001071230"/>
    </source>
</evidence>
<dbReference type="GO" id="GO:0003677">
    <property type="term" value="F:DNA binding"/>
    <property type="evidence" value="ECO:0007669"/>
    <property type="project" value="UniProtKB-KW"/>
</dbReference>
<organism evidence="5">
    <name type="scientific">Acididesulfobacillus acetoxydans</name>
    <dbReference type="NCBI Taxonomy" id="1561005"/>
    <lineage>
        <taxon>Bacteria</taxon>
        <taxon>Bacillati</taxon>
        <taxon>Bacillota</taxon>
        <taxon>Clostridia</taxon>
        <taxon>Eubacteriales</taxon>
        <taxon>Peptococcaceae</taxon>
        <taxon>Acididesulfobacillus</taxon>
    </lineage>
</organism>
<keyword evidence="7" id="KW-1185">Reference proteome</keyword>
<evidence type="ECO:0000259" key="3">
    <source>
        <dbReference type="Pfam" id="PF13556"/>
    </source>
</evidence>
<dbReference type="AlphaFoldDB" id="A0A8S0Y2Z7"/>
<reference evidence="6" key="1">
    <citation type="submission" date="2014-11" db="EMBL/GenBank/DDBJ databases">
        <authorList>
            <person name="Hornung B.V."/>
        </authorList>
    </citation>
    <scope>NUCLEOTIDE SEQUENCE</scope>
    <source>
        <strain evidence="6">INE</strain>
    </source>
</reference>